<keyword evidence="3 11" id="KW-0812">Transmembrane</keyword>
<feature type="compositionally biased region" description="Acidic residues" evidence="10">
    <location>
        <begin position="701"/>
        <end position="722"/>
    </location>
</feature>
<dbReference type="Pfam" id="PF03908">
    <property type="entry name" value="Sec20"/>
    <property type="match status" value="1"/>
</dbReference>
<organism evidence="13 14">
    <name type="scientific">Apatococcus lobatus</name>
    <dbReference type="NCBI Taxonomy" id="904363"/>
    <lineage>
        <taxon>Eukaryota</taxon>
        <taxon>Viridiplantae</taxon>
        <taxon>Chlorophyta</taxon>
        <taxon>core chlorophytes</taxon>
        <taxon>Trebouxiophyceae</taxon>
        <taxon>Chlorellales</taxon>
        <taxon>Chlorellaceae</taxon>
        <taxon>Apatococcus</taxon>
    </lineage>
</organism>
<feature type="compositionally biased region" description="Acidic residues" evidence="10">
    <location>
        <begin position="1061"/>
        <end position="1071"/>
    </location>
</feature>
<feature type="compositionally biased region" description="Polar residues" evidence="10">
    <location>
        <begin position="252"/>
        <end position="262"/>
    </location>
</feature>
<evidence type="ECO:0000256" key="5">
    <source>
        <dbReference type="ARBA" id="ARBA00022892"/>
    </source>
</evidence>
<dbReference type="AlphaFoldDB" id="A0AAW1RIA8"/>
<comment type="caution">
    <text evidence="13">The sequence shown here is derived from an EMBL/GenBank/DDBJ whole genome shotgun (WGS) entry which is preliminary data.</text>
</comment>
<keyword evidence="7" id="KW-0175">Coiled coil</keyword>
<feature type="compositionally biased region" description="Polar residues" evidence="10">
    <location>
        <begin position="996"/>
        <end position="1007"/>
    </location>
</feature>
<keyword evidence="4" id="KW-0256">Endoplasmic reticulum</keyword>
<feature type="region of interest" description="Disordered" evidence="10">
    <location>
        <begin position="1027"/>
        <end position="1071"/>
    </location>
</feature>
<feature type="compositionally biased region" description="Polar residues" evidence="10">
    <location>
        <begin position="736"/>
        <end position="746"/>
    </location>
</feature>
<dbReference type="PANTHER" id="PTHR12825:SF0">
    <property type="entry name" value="VESICLE TRANSPORT PROTEIN SEC20"/>
    <property type="match status" value="1"/>
</dbReference>
<feature type="compositionally biased region" description="Polar residues" evidence="10">
    <location>
        <begin position="441"/>
        <end position="458"/>
    </location>
</feature>
<feature type="compositionally biased region" description="Low complexity" evidence="10">
    <location>
        <begin position="549"/>
        <end position="569"/>
    </location>
</feature>
<evidence type="ECO:0000256" key="10">
    <source>
        <dbReference type="SAM" id="MobiDB-lite"/>
    </source>
</evidence>
<dbReference type="GO" id="GO:0005484">
    <property type="term" value="F:SNAP receptor activity"/>
    <property type="evidence" value="ECO:0007669"/>
    <property type="project" value="InterPro"/>
</dbReference>
<evidence type="ECO:0000256" key="9">
    <source>
        <dbReference type="ARBA" id="ARBA00037934"/>
    </source>
</evidence>
<proteinExistence type="inferred from homology"/>
<evidence type="ECO:0000313" key="13">
    <source>
        <dbReference type="EMBL" id="KAK9833021.1"/>
    </source>
</evidence>
<dbReference type="GO" id="GO:0031201">
    <property type="term" value="C:SNARE complex"/>
    <property type="evidence" value="ECO:0007669"/>
    <property type="project" value="TreeGrafter"/>
</dbReference>
<dbReference type="Proteomes" id="UP001438707">
    <property type="component" value="Unassembled WGS sequence"/>
</dbReference>
<evidence type="ECO:0000256" key="6">
    <source>
        <dbReference type="ARBA" id="ARBA00022989"/>
    </source>
</evidence>
<dbReference type="GO" id="GO:0005789">
    <property type="term" value="C:endoplasmic reticulum membrane"/>
    <property type="evidence" value="ECO:0007669"/>
    <property type="project" value="UniProtKB-SubCell"/>
</dbReference>
<feature type="compositionally biased region" description="Polar residues" evidence="10">
    <location>
        <begin position="323"/>
        <end position="342"/>
    </location>
</feature>
<sequence length="1071" mass="112771">MNGLADDAQEKQRLLKLLDTEKDKATKLNSQLATQTTLDSPAAKVLLQNITKSLASFRKGVRELELWTEEAGADDPESFTSLQEQQQVYSSLQQANRQASTQVQQNAAKHLREQRKALLGSPDPSAKQKQLQDNSQILGASKDITQGLRRTKQLLSQELDHTSATLAAMDASHERLAKSKDEYEKQSPLLTKSRRLLSKMSWHSILDNLVLYGCLTIFFAVVAYIVYKRLIYFVPSFLIPSYFGRSPVPTLQMGQSPASLQHSGAPPGGPLNPSVVAPPSNDRWYEAQPGYNDQEKISDDQWYQTQPDDTLDGKAYAQPKPSPNTRPTSTQHADASSLQQQRQLEEAYREDMPRPITPPAEPALDSLDAGAAQPDAVPQPITPPAGSAQSSLNIPQPGPAADAVRSQGMPAATLPSEVDLSASQAVGAALGASQAGPKTDAASQSAQPELRDASTQTLEPPIDVSRQQTSSGVSNDGSAQESGKTEPGKPVPGISMPTAAFRAAVPPAPASQAELDIRHGLDQGNDVQPAEAHADAALQSSADGPGQRDGLSTAADADASLSDGLSDLANATGELQSPAHELQDDAQLVADLQAPSAEGRKQAHADQGAAGQAPDDFDTYPGLERVTYPEASQVKEVAAANDSFAEGQLNVSHLGEPLDETAAPNSSSSIKPDAVDDDVLEPSTPPLKDHASRHAAAFDDSAADYEEASIGSEDEDLLEESETAQQGSSAPAGLSQFDSARQIPTSDSKKEGSASQKSSGLDASEAREEPASNWTSRSHVNGAENTNVTSEEHVILDAADAISAKVEVELTGNKNLLDADAPAFSLTIQNGTYTAENWTTDRSSHKAVTVGAELDSRNLTALADKITVNSPDGTLKASTDLDEGSGSVHASKLSPRSMTKAPSTDDNAPSPYDEIPAEPEHWNMPTSAGNVRGNDAEASPMGTSDDGSSNAGQSKSSASQDPGDIELAGNLAGTNLNGQQPQSVQQAPELGDSQEDQQNGPGLASHSSWLKNFAGYASGVADTVRNISGRANKTQDPELHAPESNAMAPPDALAGDAIGLDADDLAEHDEL</sequence>
<evidence type="ECO:0000256" key="7">
    <source>
        <dbReference type="ARBA" id="ARBA00023054"/>
    </source>
</evidence>
<comment type="subcellular location">
    <subcellularLocation>
        <location evidence="1">Endoplasmic reticulum membrane</location>
        <topology evidence="1">Single-pass type IV membrane protein</topology>
    </subcellularLocation>
</comment>
<keyword evidence="8 11" id="KW-0472">Membrane</keyword>
<feature type="compositionally biased region" description="Polar residues" evidence="10">
    <location>
        <begin position="972"/>
        <end position="986"/>
    </location>
</feature>
<keyword evidence="14" id="KW-1185">Reference proteome</keyword>
<dbReference type="GO" id="GO:0006890">
    <property type="term" value="P:retrograde vesicle-mediated transport, Golgi to endoplasmic reticulum"/>
    <property type="evidence" value="ECO:0007669"/>
    <property type="project" value="InterPro"/>
</dbReference>
<comment type="similarity">
    <text evidence="9">Belongs to the SEC20 family.</text>
</comment>
<dbReference type="EMBL" id="JALJOS010000011">
    <property type="protein sequence ID" value="KAK9833021.1"/>
    <property type="molecule type" value="Genomic_DNA"/>
</dbReference>
<evidence type="ECO:0000256" key="11">
    <source>
        <dbReference type="SAM" id="Phobius"/>
    </source>
</evidence>
<evidence type="ECO:0000256" key="4">
    <source>
        <dbReference type="ARBA" id="ARBA00022824"/>
    </source>
</evidence>
<feature type="compositionally biased region" description="Polar residues" evidence="10">
    <location>
        <begin position="465"/>
        <end position="482"/>
    </location>
</feature>
<evidence type="ECO:0000259" key="12">
    <source>
        <dbReference type="Pfam" id="PF03908"/>
    </source>
</evidence>
<feature type="region of interest" description="Disordered" evidence="10">
    <location>
        <begin position="428"/>
        <end position="623"/>
    </location>
</feature>
<evidence type="ECO:0000256" key="2">
    <source>
        <dbReference type="ARBA" id="ARBA00022448"/>
    </source>
</evidence>
<evidence type="ECO:0000256" key="1">
    <source>
        <dbReference type="ARBA" id="ARBA00004163"/>
    </source>
</evidence>
<protein>
    <recommendedName>
        <fullName evidence="12">Sec20 C-terminal domain-containing protein</fullName>
    </recommendedName>
</protein>
<feature type="compositionally biased region" description="Polar residues" evidence="10">
    <location>
        <begin position="772"/>
        <end position="788"/>
    </location>
</feature>
<evidence type="ECO:0000256" key="8">
    <source>
        <dbReference type="ARBA" id="ARBA00023136"/>
    </source>
</evidence>
<keyword evidence="2" id="KW-0813">Transport</keyword>
<feature type="compositionally biased region" description="Low complexity" evidence="10">
    <location>
        <begin position="947"/>
        <end position="960"/>
    </location>
</feature>
<feature type="region of interest" description="Disordered" evidence="10">
    <location>
        <begin position="252"/>
        <end position="416"/>
    </location>
</feature>
<feature type="region of interest" description="Disordered" evidence="10">
    <location>
        <begin position="869"/>
        <end position="1007"/>
    </location>
</feature>
<name>A0AAW1RIA8_9CHLO</name>
<feature type="compositionally biased region" description="Low complexity" evidence="10">
    <location>
        <begin position="1051"/>
        <end position="1060"/>
    </location>
</feature>
<gene>
    <name evidence="13" type="ORF">WJX74_004673</name>
</gene>
<evidence type="ECO:0000313" key="14">
    <source>
        <dbReference type="Proteomes" id="UP001438707"/>
    </source>
</evidence>
<accession>A0AAW1RIA8</accession>
<feature type="compositionally biased region" description="Low complexity" evidence="10">
    <location>
        <begin position="605"/>
        <end position="614"/>
    </location>
</feature>
<feature type="compositionally biased region" description="Polar residues" evidence="10">
    <location>
        <begin position="894"/>
        <end position="907"/>
    </location>
</feature>
<feature type="transmembrane region" description="Helical" evidence="11">
    <location>
        <begin position="209"/>
        <end position="227"/>
    </location>
</feature>
<keyword evidence="5" id="KW-0931">ER-Golgi transport</keyword>
<feature type="domain" description="Sec20 C-terminal" evidence="12">
    <location>
        <begin position="141"/>
        <end position="230"/>
    </location>
</feature>
<keyword evidence="6 11" id="KW-1133">Transmembrane helix</keyword>
<dbReference type="InterPro" id="IPR056173">
    <property type="entry name" value="Sec20_C"/>
</dbReference>
<dbReference type="InterPro" id="IPR005606">
    <property type="entry name" value="Sec20"/>
</dbReference>
<evidence type="ECO:0000256" key="3">
    <source>
        <dbReference type="ARBA" id="ARBA00022692"/>
    </source>
</evidence>
<feature type="region of interest" description="Disordered" evidence="10">
    <location>
        <begin position="648"/>
        <end position="788"/>
    </location>
</feature>
<reference evidence="13 14" key="1">
    <citation type="journal article" date="2024" name="Nat. Commun.">
        <title>Phylogenomics reveals the evolutionary origins of lichenization in chlorophyte algae.</title>
        <authorList>
            <person name="Puginier C."/>
            <person name="Libourel C."/>
            <person name="Otte J."/>
            <person name="Skaloud P."/>
            <person name="Haon M."/>
            <person name="Grisel S."/>
            <person name="Petersen M."/>
            <person name="Berrin J.G."/>
            <person name="Delaux P.M."/>
            <person name="Dal Grande F."/>
            <person name="Keller J."/>
        </authorList>
    </citation>
    <scope>NUCLEOTIDE SEQUENCE [LARGE SCALE GENOMIC DNA]</scope>
    <source>
        <strain evidence="13 14">SAG 2145</strain>
    </source>
</reference>
<dbReference type="PANTHER" id="PTHR12825">
    <property type="entry name" value="BNIP1-RELATED"/>
    <property type="match status" value="1"/>
</dbReference>
<feature type="compositionally biased region" description="Basic and acidic residues" evidence="10">
    <location>
        <begin position="343"/>
        <end position="353"/>
    </location>
</feature>